<dbReference type="EMBL" id="PVMZ01000042">
    <property type="protein sequence ID" value="PRX07383.1"/>
    <property type="molecule type" value="Genomic_DNA"/>
</dbReference>
<accession>A0A2T0JID4</accession>
<proteinExistence type="predicted"/>
<organism evidence="1 2">
    <name type="scientific">Actinoplanes italicus</name>
    <dbReference type="NCBI Taxonomy" id="113567"/>
    <lineage>
        <taxon>Bacteria</taxon>
        <taxon>Bacillati</taxon>
        <taxon>Actinomycetota</taxon>
        <taxon>Actinomycetes</taxon>
        <taxon>Micromonosporales</taxon>
        <taxon>Micromonosporaceae</taxon>
        <taxon>Actinoplanes</taxon>
    </lineage>
</organism>
<keyword evidence="2" id="KW-1185">Reference proteome</keyword>
<name>A0A2T0JID4_9ACTN</name>
<gene>
    <name evidence="1" type="ORF">CLV67_14258</name>
</gene>
<evidence type="ECO:0000313" key="2">
    <source>
        <dbReference type="Proteomes" id="UP000239415"/>
    </source>
</evidence>
<evidence type="ECO:0000313" key="1">
    <source>
        <dbReference type="EMBL" id="PRX07383.1"/>
    </source>
</evidence>
<reference evidence="1 2" key="1">
    <citation type="submission" date="2018-03" db="EMBL/GenBank/DDBJ databases">
        <title>Genomic Encyclopedia of Archaeal and Bacterial Type Strains, Phase II (KMG-II): from individual species to whole genera.</title>
        <authorList>
            <person name="Goeker M."/>
        </authorList>
    </citation>
    <scope>NUCLEOTIDE SEQUENCE [LARGE SCALE GENOMIC DNA]</scope>
    <source>
        <strain evidence="1 2">DSM 43146</strain>
    </source>
</reference>
<sequence length="76" mass="8554">MKLEHVPVEGWEFMPAGWCGGCEHCISYPVPTVCLACSYSPEGGPGDPVTWPCAVHDAPNRARRSRMHAAYRRRRR</sequence>
<protein>
    <submittedName>
        <fullName evidence="1">Uncharacterized protein</fullName>
    </submittedName>
</protein>
<dbReference type="AlphaFoldDB" id="A0A2T0JID4"/>
<comment type="caution">
    <text evidence="1">The sequence shown here is derived from an EMBL/GenBank/DDBJ whole genome shotgun (WGS) entry which is preliminary data.</text>
</comment>
<dbReference type="Proteomes" id="UP000239415">
    <property type="component" value="Unassembled WGS sequence"/>
</dbReference>